<comment type="caution">
    <text evidence="10">The sequence shown here is derived from an EMBL/GenBank/DDBJ whole genome shotgun (WGS) entry which is preliminary data.</text>
</comment>
<organism evidence="10 11">
    <name type="scientific">Brevundimonas variabilis</name>
    <dbReference type="NCBI Taxonomy" id="74312"/>
    <lineage>
        <taxon>Bacteria</taxon>
        <taxon>Pseudomonadati</taxon>
        <taxon>Pseudomonadota</taxon>
        <taxon>Alphaproteobacteria</taxon>
        <taxon>Caulobacterales</taxon>
        <taxon>Caulobacteraceae</taxon>
        <taxon>Brevundimonas</taxon>
    </lineage>
</organism>
<evidence type="ECO:0000256" key="5">
    <source>
        <dbReference type="ARBA" id="ARBA00022691"/>
    </source>
</evidence>
<gene>
    <name evidence="7" type="primary">rsmA</name>
    <name evidence="7" type="synonym">ksgA</name>
    <name evidence="10" type="ORF">GGR13_001546</name>
</gene>
<proteinExistence type="inferred from homology"/>
<dbReference type="PROSITE" id="PS01131">
    <property type="entry name" value="RRNA_A_DIMETH"/>
    <property type="match status" value="1"/>
</dbReference>
<dbReference type="GO" id="GO:0003723">
    <property type="term" value="F:RNA binding"/>
    <property type="evidence" value="ECO:0007669"/>
    <property type="project" value="UniProtKB-UniRule"/>
</dbReference>
<dbReference type="PANTHER" id="PTHR11727:SF7">
    <property type="entry name" value="DIMETHYLADENOSINE TRANSFERASE-RELATED"/>
    <property type="match status" value="1"/>
</dbReference>
<dbReference type="Proteomes" id="UP000545037">
    <property type="component" value="Unassembled WGS sequence"/>
</dbReference>
<dbReference type="Pfam" id="PF00398">
    <property type="entry name" value="RrnaAD"/>
    <property type="match status" value="1"/>
</dbReference>
<feature type="binding site" evidence="7 8">
    <location>
        <position position="26"/>
    </location>
    <ligand>
        <name>S-adenosyl-L-methionine</name>
        <dbReference type="ChEBI" id="CHEBI:59789"/>
    </ligand>
</feature>
<comment type="function">
    <text evidence="7">Specifically dimethylates two adjacent adenosines (A1518 and A1519) in the loop of a conserved hairpin near the 3'-end of 16S rRNA in the 30S particle. May play a critical role in biogenesis of 30S subunits.</text>
</comment>
<reference evidence="10 11" key="1">
    <citation type="submission" date="2020-08" db="EMBL/GenBank/DDBJ databases">
        <title>Genomic Encyclopedia of Type Strains, Phase IV (KMG-IV): sequencing the most valuable type-strain genomes for metagenomic binning, comparative biology and taxonomic classification.</title>
        <authorList>
            <person name="Goeker M."/>
        </authorList>
    </citation>
    <scope>NUCLEOTIDE SEQUENCE [LARGE SCALE GENOMIC DNA]</scope>
    <source>
        <strain evidence="10 11">DSM 4737</strain>
    </source>
</reference>
<keyword evidence="4 7" id="KW-0808">Transferase</keyword>
<dbReference type="AlphaFoldDB" id="A0A7W9FE59"/>
<feature type="binding site" evidence="7 8">
    <location>
        <position position="75"/>
    </location>
    <ligand>
        <name>S-adenosyl-L-methionine</name>
        <dbReference type="ChEBI" id="CHEBI:59789"/>
    </ligand>
</feature>
<feature type="binding site" evidence="7 8">
    <location>
        <position position="119"/>
    </location>
    <ligand>
        <name>S-adenosyl-L-methionine</name>
        <dbReference type="ChEBI" id="CHEBI:59789"/>
    </ligand>
</feature>
<dbReference type="InterPro" id="IPR001737">
    <property type="entry name" value="KsgA/Erm"/>
</dbReference>
<evidence type="ECO:0000256" key="6">
    <source>
        <dbReference type="ARBA" id="ARBA00022884"/>
    </source>
</evidence>
<evidence type="ECO:0000256" key="1">
    <source>
        <dbReference type="ARBA" id="ARBA00022490"/>
    </source>
</evidence>
<accession>A0A7W9FE59</accession>
<keyword evidence="3 7" id="KW-0489">Methyltransferase</keyword>
<dbReference type="InterPro" id="IPR023165">
    <property type="entry name" value="rRNA_Ade_diMease-like_C"/>
</dbReference>
<comment type="similarity">
    <text evidence="7">Belongs to the class I-like SAM-binding methyltransferase superfamily. rRNA adenine N(6)-methyltransferase family. RsmA subfamily.</text>
</comment>
<keyword evidence="6 7" id="KW-0694">RNA-binding</keyword>
<dbReference type="InterPro" id="IPR020598">
    <property type="entry name" value="rRNA_Ade_methylase_Trfase_N"/>
</dbReference>
<feature type="binding site" evidence="7 8">
    <location>
        <position position="53"/>
    </location>
    <ligand>
        <name>S-adenosyl-L-methionine</name>
        <dbReference type="ChEBI" id="CHEBI:59789"/>
    </ligand>
</feature>
<dbReference type="PANTHER" id="PTHR11727">
    <property type="entry name" value="DIMETHYLADENOSINE TRANSFERASE"/>
    <property type="match status" value="1"/>
</dbReference>
<name>A0A7W9FE59_9CAUL</name>
<evidence type="ECO:0000256" key="8">
    <source>
        <dbReference type="PROSITE-ProRule" id="PRU01026"/>
    </source>
</evidence>
<sequence>MNPTLPPLRESLEAHGLLAKKSFGQHFLLDLNITRKIVRLAGPFEGRAVIEVGPGPGGLTRALMESDAGPVVLIEKDPRFIPLLSELDTGDGRLAIIEADALKVREAELVTGPAHLVSNLPYNVGTALLIKWLTGPWLPHALTLMFQKEVAERIVASPGDDAYGRLAIIAQAVCEARIVMHLPAAAFTPPPKVASAVVHLIPHATRPEPATLKRLETITASAFGQRRKMLRSSLKTLGGATLCEAAGIDPDARAETIDLAGFLRLADALA</sequence>
<keyword evidence="5 7" id="KW-0949">S-adenosyl-L-methionine</keyword>
<keyword evidence="2 7" id="KW-0698">rRNA processing</keyword>
<protein>
    <recommendedName>
        <fullName evidence="7">Ribosomal RNA small subunit methyltransferase A</fullName>
        <ecNumber evidence="7">2.1.1.182</ecNumber>
    </recommendedName>
    <alternativeName>
        <fullName evidence="7">16S rRNA (adenine(1518)-N(6)/adenine(1519)-N(6))-dimethyltransferase</fullName>
    </alternativeName>
    <alternativeName>
        <fullName evidence="7">16S rRNA dimethyladenosine transferase</fullName>
    </alternativeName>
    <alternativeName>
        <fullName evidence="7">16S rRNA dimethylase</fullName>
    </alternativeName>
    <alternativeName>
        <fullName evidence="7">S-adenosylmethionine-6-N', N'-adenosyl(rRNA) dimethyltransferase</fullName>
    </alternativeName>
</protein>
<feature type="domain" description="Ribosomal RNA adenine methylase transferase N-terminal" evidence="9">
    <location>
        <begin position="33"/>
        <end position="204"/>
    </location>
</feature>
<dbReference type="NCBIfam" id="TIGR00755">
    <property type="entry name" value="ksgA"/>
    <property type="match status" value="1"/>
</dbReference>
<evidence type="ECO:0000256" key="2">
    <source>
        <dbReference type="ARBA" id="ARBA00022552"/>
    </source>
</evidence>
<evidence type="ECO:0000256" key="4">
    <source>
        <dbReference type="ARBA" id="ARBA00022679"/>
    </source>
</evidence>
<dbReference type="InterPro" id="IPR011530">
    <property type="entry name" value="rRNA_adenine_dimethylase"/>
</dbReference>
<dbReference type="FunFam" id="1.10.8.100:FF:000001">
    <property type="entry name" value="Ribosomal RNA small subunit methyltransferase A"/>
    <property type="match status" value="1"/>
</dbReference>
<dbReference type="EMBL" id="JACHOR010000002">
    <property type="protein sequence ID" value="MBB5745962.1"/>
    <property type="molecule type" value="Genomic_DNA"/>
</dbReference>
<evidence type="ECO:0000256" key="3">
    <source>
        <dbReference type="ARBA" id="ARBA00022603"/>
    </source>
</evidence>
<keyword evidence="1 7" id="KW-0963">Cytoplasm</keyword>
<feature type="binding site" evidence="7 8">
    <location>
        <position position="28"/>
    </location>
    <ligand>
        <name>S-adenosyl-L-methionine</name>
        <dbReference type="ChEBI" id="CHEBI:59789"/>
    </ligand>
</feature>
<evidence type="ECO:0000313" key="10">
    <source>
        <dbReference type="EMBL" id="MBB5745962.1"/>
    </source>
</evidence>
<comment type="subcellular location">
    <subcellularLocation>
        <location evidence="7">Cytoplasm</location>
    </subcellularLocation>
</comment>
<dbReference type="InterPro" id="IPR029063">
    <property type="entry name" value="SAM-dependent_MTases_sf"/>
</dbReference>
<evidence type="ECO:0000256" key="7">
    <source>
        <dbReference type="HAMAP-Rule" id="MF_00607"/>
    </source>
</evidence>
<dbReference type="CDD" id="cd02440">
    <property type="entry name" value="AdoMet_MTases"/>
    <property type="match status" value="1"/>
</dbReference>
<dbReference type="EC" id="2.1.1.182" evidence="7"/>
<feature type="binding site" evidence="7 8">
    <location>
        <position position="100"/>
    </location>
    <ligand>
        <name>S-adenosyl-L-methionine</name>
        <dbReference type="ChEBI" id="CHEBI:59789"/>
    </ligand>
</feature>
<dbReference type="GO" id="GO:0052908">
    <property type="term" value="F:16S rRNA (adenine(1518)-N(6)/adenine(1519)-N(6))-dimethyltransferase activity"/>
    <property type="evidence" value="ECO:0007669"/>
    <property type="project" value="UniProtKB-EC"/>
</dbReference>
<dbReference type="Gene3D" id="1.10.8.100">
    <property type="entry name" value="Ribosomal RNA adenine dimethylase-like, domain 2"/>
    <property type="match status" value="1"/>
</dbReference>
<dbReference type="GO" id="GO:0005829">
    <property type="term" value="C:cytosol"/>
    <property type="evidence" value="ECO:0007669"/>
    <property type="project" value="TreeGrafter"/>
</dbReference>
<evidence type="ECO:0000313" key="11">
    <source>
        <dbReference type="Proteomes" id="UP000545037"/>
    </source>
</evidence>
<dbReference type="HAMAP" id="MF_00607">
    <property type="entry name" value="16SrRNA_methyltr_A"/>
    <property type="match status" value="1"/>
</dbReference>
<dbReference type="PROSITE" id="PS51689">
    <property type="entry name" value="SAM_RNA_A_N6_MT"/>
    <property type="match status" value="1"/>
</dbReference>
<dbReference type="SUPFAM" id="SSF53335">
    <property type="entry name" value="S-adenosyl-L-methionine-dependent methyltransferases"/>
    <property type="match status" value="1"/>
</dbReference>
<dbReference type="RefSeq" id="WP_183212909.1">
    <property type="nucleotide sequence ID" value="NZ_JACHOR010000002.1"/>
</dbReference>
<dbReference type="Gene3D" id="3.40.50.150">
    <property type="entry name" value="Vaccinia Virus protein VP39"/>
    <property type="match status" value="1"/>
</dbReference>
<comment type="catalytic activity">
    <reaction evidence="7">
        <text>adenosine(1518)/adenosine(1519) in 16S rRNA + 4 S-adenosyl-L-methionine = N(6)-dimethyladenosine(1518)/N(6)-dimethyladenosine(1519) in 16S rRNA + 4 S-adenosyl-L-homocysteine + 4 H(+)</text>
        <dbReference type="Rhea" id="RHEA:19609"/>
        <dbReference type="Rhea" id="RHEA-COMP:10232"/>
        <dbReference type="Rhea" id="RHEA-COMP:10233"/>
        <dbReference type="ChEBI" id="CHEBI:15378"/>
        <dbReference type="ChEBI" id="CHEBI:57856"/>
        <dbReference type="ChEBI" id="CHEBI:59789"/>
        <dbReference type="ChEBI" id="CHEBI:74411"/>
        <dbReference type="ChEBI" id="CHEBI:74493"/>
        <dbReference type="EC" id="2.1.1.182"/>
    </reaction>
</comment>
<dbReference type="SMART" id="SM00650">
    <property type="entry name" value="rADc"/>
    <property type="match status" value="1"/>
</dbReference>
<keyword evidence="11" id="KW-1185">Reference proteome</keyword>
<dbReference type="InterPro" id="IPR020596">
    <property type="entry name" value="rRNA_Ade_Mease_Trfase_CS"/>
</dbReference>
<evidence type="ECO:0000259" key="9">
    <source>
        <dbReference type="SMART" id="SM00650"/>
    </source>
</evidence>